<dbReference type="Gene3D" id="1.10.10.10">
    <property type="entry name" value="Winged helix-like DNA-binding domain superfamily/Winged helix DNA-binding domain"/>
    <property type="match status" value="1"/>
</dbReference>
<name>A0A2M9G4U7_9PROT</name>
<feature type="domain" description="HTH Mu-type" evidence="1">
    <location>
        <begin position="3"/>
        <end position="79"/>
    </location>
</feature>
<evidence type="ECO:0000313" key="2">
    <source>
        <dbReference type="EMBL" id="PJK29306.1"/>
    </source>
</evidence>
<dbReference type="EMBL" id="PHIG01000025">
    <property type="protein sequence ID" value="PJK30510.1"/>
    <property type="molecule type" value="Genomic_DNA"/>
</dbReference>
<dbReference type="EMBL" id="PHIG01000033">
    <property type="protein sequence ID" value="PJK29306.1"/>
    <property type="molecule type" value="Genomic_DNA"/>
</dbReference>
<protein>
    <recommendedName>
        <fullName evidence="1">HTH Mu-type domain-containing protein</fullName>
    </recommendedName>
</protein>
<dbReference type="GO" id="GO:0015074">
    <property type="term" value="P:DNA integration"/>
    <property type="evidence" value="ECO:0007669"/>
    <property type="project" value="InterPro"/>
</dbReference>
<dbReference type="SUPFAM" id="SSF46689">
    <property type="entry name" value="Homeodomain-like"/>
    <property type="match status" value="2"/>
</dbReference>
<dbReference type="OrthoDB" id="5287589at2"/>
<dbReference type="GO" id="GO:0004803">
    <property type="term" value="F:transposase activity"/>
    <property type="evidence" value="ECO:0007669"/>
    <property type="project" value="InterPro"/>
</dbReference>
<dbReference type="GO" id="GO:0006313">
    <property type="term" value="P:DNA transposition"/>
    <property type="evidence" value="ECO:0007669"/>
    <property type="project" value="InterPro"/>
</dbReference>
<dbReference type="PROSITE" id="PS51702">
    <property type="entry name" value="HTH_MU"/>
    <property type="match status" value="1"/>
</dbReference>
<dbReference type="InterPro" id="IPR004189">
    <property type="entry name" value="Phage_Mu_transposase"/>
</dbReference>
<keyword evidence="5" id="KW-1185">Reference proteome</keyword>
<dbReference type="RefSeq" id="WP_109792152.1">
    <property type="nucleotide sequence ID" value="NZ_PHIG01000018.1"/>
</dbReference>
<dbReference type="GO" id="GO:0003677">
    <property type="term" value="F:DNA binding"/>
    <property type="evidence" value="ECO:0007669"/>
    <property type="project" value="InterPro"/>
</dbReference>
<comment type="caution">
    <text evidence="4">The sequence shown here is derived from an EMBL/GenBank/DDBJ whole genome shotgun (WGS) entry which is preliminary data.</text>
</comment>
<dbReference type="InterPro" id="IPR015378">
    <property type="entry name" value="Transposase-like_Mu_C"/>
</dbReference>
<evidence type="ECO:0000313" key="3">
    <source>
        <dbReference type="EMBL" id="PJK30510.1"/>
    </source>
</evidence>
<dbReference type="Pfam" id="PF09039">
    <property type="entry name" value="HTH_Tnp_Mu_2"/>
    <property type="match status" value="1"/>
</dbReference>
<dbReference type="Gene3D" id="1.10.10.60">
    <property type="entry name" value="Homeodomain-like"/>
    <property type="match status" value="2"/>
</dbReference>
<organism evidence="4 5">
    <name type="scientific">Minwuia thermotolerans</name>
    <dbReference type="NCBI Taxonomy" id="2056226"/>
    <lineage>
        <taxon>Bacteria</taxon>
        <taxon>Pseudomonadati</taxon>
        <taxon>Pseudomonadota</taxon>
        <taxon>Alphaproteobacteria</taxon>
        <taxon>Minwuiales</taxon>
        <taxon>Minwuiaceae</taxon>
        <taxon>Minwuia</taxon>
    </lineage>
</organism>
<dbReference type="Gene3D" id="6.10.250.2550">
    <property type="match status" value="1"/>
</dbReference>
<accession>A0A2M9G4U7</accession>
<dbReference type="AlphaFoldDB" id="A0A2M9G4U7"/>
<gene>
    <name evidence="4" type="ORF">CVT23_05020</name>
    <name evidence="3" type="ORF">CVT23_06070</name>
    <name evidence="2" type="ORF">CVT23_11930</name>
</gene>
<evidence type="ECO:0000313" key="5">
    <source>
        <dbReference type="Proteomes" id="UP000229498"/>
    </source>
</evidence>
<dbReference type="InterPro" id="IPR036388">
    <property type="entry name" value="WH-like_DNA-bd_sf"/>
</dbReference>
<dbReference type="InterPro" id="IPR009061">
    <property type="entry name" value="DNA-bd_dom_put_sf"/>
</dbReference>
<dbReference type="Proteomes" id="UP000229498">
    <property type="component" value="Unassembled WGS sequence"/>
</dbReference>
<dbReference type="Pfam" id="PF02316">
    <property type="entry name" value="HTH_Tnp_Mu_1"/>
    <property type="match status" value="1"/>
</dbReference>
<dbReference type="InterPro" id="IPR009004">
    <property type="entry name" value="Transposase_Mu_C"/>
</dbReference>
<dbReference type="InterPro" id="IPR003314">
    <property type="entry name" value="Mu-type_HTH"/>
</dbReference>
<dbReference type="Gene3D" id="2.30.30.130">
    <property type="entry name" value="Transposase, Mu, C-terminal"/>
    <property type="match status" value="1"/>
</dbReference>
<sequence length="647" mass="73012">MKDWWTAAELAEAGLSGLPTTVRAIQLMARRECWADRRRVAGDPLARKRRGRGGGMEYHRSVLPERAQMAIAKAALAAPVDTAAPTAPGSTAERVDWSWFESLPDSRKRKARERLKVLEEIEALKRGGMSKNNAVCAVANAHKVGKSAVYDWFRLVAGLDRADWLPALAPKHTGRTKTAGCDPRAWEFLKADYLRLSQPSFETCYQRLELAAGEHGWTIPAKRTLQRRLENEIPRPVQVLLREGYDALHRLYPPQERDRSLFHALEAVNADGHKWDVFVRWYDGRIVRPMMVAIQDLYSGALLSWRFDVSENADTVRLAFGDVFRKYGIPDRVWLDNGRGFASKWITGGTPNRYRFKVKPEEPAGVLTALGMEIHWTRPYSGQSKPIERAFKDLCDSIAKHPAFEGAYTGNRPDAKPENYGSKAVPVETFIETVEQGIRLHNTRPGRNTRVCRRKLSFEEAFRQSYSQSLIRKATPEQLRMCMLAAEKVRADRESGSIRLLGNRYWSEALVEHAGEALTVRFDPDHLHDGITVYRLDGQMIAEAACLEAAGFADTGQARDHNRKRSAFKRATREAAEIEKSLSLEEYARLLPDVDEPVAPEAPAIRLVANGSQAAAAAPAEEQDFDFDEAFARTMAQERRHLRLIEE</sequence>
<evidence type="ECO:0000259" key="1">
    <source>
        <dbReference type="PROSITE" id="PS51702"/>
    </source>
</evidence>
<dbReference type="InterPro" id="IPR009057">
    <property type="entry name" value="Homeodomain-like_sf"/>
</dbReference>
<dbReference type="InterPro" id="IPR036397">
    <property type="entry name" value="RNaseH_sf"/>
</dbReference>
<dbReference type="InterPro" id="IPR012337">
    <property type="entry name" value="RNaseH-like_sf"/>
</dbReference>
<dbReference type="Gene3D" id="3.30.420.10">
    <property type="entry name" value="Ribonuclease H-like superfamily/Ribonuclease H"/>
    <property type="match status" value="1"/>
</dbReference>
<reference evidence="4 5" key="1">
    <citation type="submission" date="2017-11" db="EMBL/GenBank/DDBJ databases">
        <title>Draft genome sequence of Rhizobiales bacterium SY3-13.</title>
        <authorList>
            <person name="Sun C."/>
        </authorList>
    </citation>
    <scope>NUCLEOTIDE SEQUENCE [LARGE SCALE GENOMIC DNA]</scope>
    <source>
        <strain evidence="4 5">SY3-13</strain>
    </source>
</reference>
<dbReference type="SUPFAM" id="SSF53098">
    <property type="entry name" value="Ribonuclease H-like"/>
    <property type="match status" value="1"/>
</dbReference>
<dbReference type="InterPro" id="IPR015126">
    <property type="entry name" value="Mu_I-gamma"/>
</dbReference>
<dbReference type="EMBL" id="PHIG01000018">
    <property type="protein sequence ID" value="PJK30733.1"/>
    <property type="molecule type" value="Genomic_DNA"/>
</dbReference>
<dbReference type="Pfam" id="PF09299">
    <property type="entry name" value="Mu-transpos_C"/>
    <property type="match status" value="1"/>
</dbReference>
<dbReference type="SUPFAM" id="SSF46955">
    <property type="entry name" value="Putative DNA-binding domain"/>
    <property type="match status" value="1"/>
</dbReference>
<dbReference type="SUPFAM" id="SSF50610">
    <property type="entry name" value="mu transposase, C-terminal domain"/>
    <property type="match status" value="1"/>
</dbReference>
<dbReference type="Pfam" id="PF02914">
    <property type="entry name" value="DDE_2"/>
    <property type="match status" value="1"/>
</dbReference>
<evidence type="ECO:0000313" key="4">
    <source>
        <dbReference type="EMBL" id="PJK30733.1"/>
    </source>
</evidence>
<proteinExistence type="predicted"/>